<evidence type="ECO:0000313" key="3">
    <source>
        <dbReference type="Proteomes" id="UP000193622"/>
    </source>
</evidence>
<reference evidence="1" key="2">
    <citation type="submission" date="2022-12" db="EMBL/GenBank/DDBJ databases">
        <title>Whole genome sequence of Mycolicibacterium iranicum strain SBH312.</title>
        <authorList>
            <person name="Jani J."/>
            <person name="Arifin Mustapha Z."/>
            <person name="Ahmed K."/>
            <person name="Kai Ling C."/>
        </authorList>
    </citation>
    <scope>NUCLEOTIDE SEQUENCE</scope>
    <source>
        <strain evidence="1">SBH312</strain>
    </source>
</reference>
<protein>
    <recommendedName>
        <fullName evidence="5">N-acetyltransferase domain-containing protein</fullName>
    </recommendedName>
</protein>
<organism evidence="2 3">
    <name type="scientific">Mycolicibacterium iranicum</name>
    <name type="common">Mycobacterium iranicum</name>
    <dbReference type="NCBI Taxonomy" id="912594"/>
    <lineage>
        <taxon>Bacteria</taxon>
        <taxon>Bacillati</taxon>
        <taxon>Actinomycetota</taxon>
        <taxon>Actinomycetes</taxon>
        <taxon>Mycobacteriales</taxon>
        <taxon>Mycobacteriaceae</taxon>
        <taxon>Mycolicibacterium</taxon>
    </lineage>
</organism>
<dbReference type="EMBL" id="JAPQYE010000008">
    <property type="protein sequence ID" value="MCZ0730115.1"/>
    <property type="molecule type" value="Genomic_DNA"/>
</dbReference>
<reference evidence="2 3" key="1">
    <citation type="submission" date="2016-01" db="EMBL/GenBank/DDBJ databases">
        <title>The new phylogeny of the genus Mycobacterium.</title>
        <authorList>
            <person name="Tarcisio F."/>
            <person name="Conor M."/>
            <person name="Antonella G."/>
            <person name="Elisabetta G."/>
            <person name="Giulia F.S."/>
            <person name="Sara T."/>
            <person name="Anna F."/>
            <person name="Clotilde B."/>
            <person name="Roberto B."/>
            <person name="Veronica D.S."/>
            <person name="Fabio R."/>
            <person name="Monica P."/>
            <person name="Olivier J."/>
            <person name="Enrico T."/>
            <person name="Nicola S."/>
        </authorList>
    </citation>
    <scope>NUCLEOTIDE SEQUENCE [LARGE SCALE GENOMIC DNA]</scope>
    <source>
        <strain evidence="2 3">DSM 45541</strain>
    </source>
</reference>
<evidence type="ECO:0000313" key="1">
    <source>
        <dbReference type="EMBL" id="MCZ0730115.1"/>
    </source>
</evidence>
<comment type="caution">
    <text evidence="2">The sequence shown here is derived from an EMBL/GenBank/DDBJ whole genome shotgun (WGS) entry which is preliminary data.</text>
</comment>
<dbReference type="EMBL" id="LQPC01000020">
    <property type="protein sequence ID" value="ORV90535.1"/>
    <property type="molecule type" value="Genomic_DNA"/>
</dbReference>
<dbReference type="InterPro" id="IPR016181">
    <property type="entry name" value="Acyl_CoA_acyltransferase"/>
</dbReference>
<evidence type="ECO:0000313" key="4">
    <source>
        <dbReference type="Proteomes" id="UP001084650"/>
    </source>
</evidence>
<sequence>MAAFMQAEMGSGVSQADWMRVMNPPWKTEQPNHGFFLHQNGRVVGAYLAMYSERIVDGKRRQICNLGAWCVAEAYRADGLRMIRSLLRQKGYLFTDLTPNPTVVALDGRLGFTALDTTTYAVPNFPWPFRSGGVRVVDSAEQIEGLLTGRDYEIYQDHAATTVRHAVLSKDGATCYVMYRREWYKHLPMFATLLRISNPELFQKCQAHFYRYLLLRQRIPATLIELRVAGHRPTRSISVPGRTRMFLGENVDPAHIDYLYSELTCLKD</sequence>
<name>A0A1X1WV67_MYCIR</name>
<accession>A0A1X1WV67</accession>
<keyword evidence="4" id="KW-1185">Reference proteome</keyword>
<dbReference type="Proteomes" id="UP001084650">
    <property type="component" value="Unassembled WGS sequence"/>
</dbReference>
<dbReference type="Proteomes" id="UP000193622">
    <property type="component" value="Unassembled WGS sequence"/>
</dbReference>
<evidence type="ECO:0008006" key="5">
    <source>
        <dbReference type="Google" id="ProtNLM"/>
    </source>
</evidence>
<proteinExistence type="predicted"/>
<gene>
    <name evidence="2" type="ORF">AWC12_07255</name>
    <name evidence="1" type="ORF">OY187_18880</name>
</gene>
<dbReference type="AlphaFoldDB" id="A0A1X1WV67"/>
<evidence type="ECO:0000313" key="2">
    <source>
        <dbReference type="EMBL" id="ORV90535.1"/>
    </source>
</evidence>
<dbReference type="RefSeq" id="WP_234813847.1">
    <property type="nucleotide sequence ID" value="NZ_JAPQYE010000008.1"/>
</dbReference>
<dbReference type="SUPFAM" id="SSF55729">
    <property type="entry name" value="Acyl-CoA N-acyltransferases (Nat)"/>
    <property type="match status" value="1"/>
</dbReference>